<name>A0A8H5TY88_FUSCI</name>
<reference evidence="2" key="1">
    <citation type="journal article" date="2020" name="BMC Genomics">
        <title>Correction to: Identification and distribution of gene clusters required for synthesis of sphingolipid metabolism inhibitors in diverse species of the filamentous fungus Fusarium.</title>
        <authorList>
            <person name="Kim H.S."/>
            <person name="Lohmar J.M."/>
            <person name="Busman M."/>
            <person name="Brown D.W."/>
            <person name="Naumann T.A."/>
            <person name="Divon H.H."/>
            <person name="Lysoe E."/>
            <person name="Uhlig S."/>
            <person name="Proctor R.H."/>
        </authorList>
    </citation>
    <scope>NUCLEOTIDE SEQUENCE [LARGE SCALE GENOMIC DNA]</scope>
    <source>
        <strain evidence="2">NRRL 25331</strain>
    </source>
</reference>
<protein>
    <submittedName>
        <fullName evidence="1">Uncharacterized protein</fullName>
    </submittedName>
</protein>
<comment type="caution">
    <text evidence="1">The sequence shown here is derived from an EMBL/GenBank/DDBJ whole genome shotgun (WGS) entry which is preliminary data.</text>
</comment>
<dbReference type="EMBL" id="JAAQPE010000234">
    <property type="protein sequence ID" value="KAF5676492.1"/>
    <property type="molecule type" value="Genomic_DNA"/>
</dbReference>
<keyword evidence="2" id="KW-1185">Reference proteome</keyword>
<gene>
    <name evidence="1" type="ORF">FCIRC_7051</name>
</gene>
<reference evidence="1 2" key="2">
    <citation type="submission" date="2020-05" db="EMBL/GenBank/DDBJ databases">
        <title>Identification and distribution of gene clusters putatively required for synthesis of sphingolipid metabolism inhibitors in phylogenetically diverse species of the filamentous fungus Fusarium.</title>
        <authorList>
            <person name="Kim H.-S."/>
            <person name="Busman M."/>
            <person name="Brown D.W."/>
            <person name="Divon H."/>
            <person name="Uhlig S."/>
            <person name="Proctor R.H."/>
        </authorList>
    </citation>
    <scope>NUCLEOTIDE SEQUENCE [LARGE SCALE GENOMIC DNA]</scope>
    <source>
        <strain evidence="1 2">NRRL 25331</strain>
    </source>
</reference>
<dbReference type="Proteomes" id="UP000572754">
    <property type="component" value="Unassembled WGS sequence"/>
</dbReference>
<dbReference type="AlphaFoldDB" id="A0A8H5TY88"/>
<sequence length="289" mass="32119">MASDALEALKALEGFSYRDSDGSMTAPEDSFTTLDNYLGERYNIVGYQESLLFLVLECHGGPPDDPPFSVAGAFAIWGDAEDGFFYPLVGDFADGEKIEVEDDIIDQMHQTEIPSEDMILHLADLWPECQGIALLWDYLVVELPLVSAEHHSERLKDLPGGIHGCFRIQYNNGPLANAESSRAPELNPDHEKLFRAADHKLGDLFLADYATGVTQVSQTVCYFGRRFAFGWKRDTPHDLEVETSQSEDSGNGIKYIASDQAAFIMSNTPEITTRYPASVPLRSRNESLQ</sequence>
<organism evidence="1 2">
    <name type="scientific">Fusarium circinatum</name>
    <name type="common">Pitch canker fungus</name>
    <name type="synonym">Gibberella circinata</name>
    <dbReference type="NCBI Taxonomy" id="48490"/>
    <lineage>
        <taxon>Eukaryota</taxon>
        <taxon>Fungi</taxon>
        <taxon>Dikarya</taxon>
        <taxon>Ascomycota</taxon>
        <taxon>Pezizomycotina</taxon>
        <taxon>Sordariomycetes</taxon>
        <taxon>Hypocreomycetidae</taxon>
        <taxon>Hypocreales</taxon>
        <taxon>Nectriaceae</taxon>
        <taxon>Fusarium</taxon>
        <taxon>Fusarium fujikuroi species complex</taxon>
    </lineage>
</organism>
<accession>A0A8H5TY88</accession>
<evidence type="ECO:0000313" key="2">
    <source>
        <dbReference type="Proteomes" id="UP000572754"/>
    </source>
</evidence>
<proteinExistence type="predicted"/>
<evidence type="ECO:0000313" key="1">
    <source>
        <dbReference type="EMBL" id="KAF5676492.1"/>
    </source>
</evidence>